<evidence type="ECO:0000256" key="1">
    <source>
        <dbReference type="SAM" id="Phobius"/>
    </source>
</evidence>
<dbReference type="AlphaFoldDB" id="A0A0B1SYS0"/>
<organism evidence="2 3">
    <name type="scientific">Oesophagostomum dentatum</name>
    <name type="common">Nodular worm</name>
    <dbReference type="NCBI Taxonomy" id="61180"/>
    <lineage>
        <taxon>Eukaryota</taxon>
        <taxon>Metazoa</taxon>
        <taxon>Ecdysozoa</taxon>
        <taxon>Nematoda</taxon>
        <taxon>Chromadorea</taxon>
        <taxon>Rhabditida</taxon>
        <taxon>Rhabditina</taxon>
        <taxon>Rhabditomorpha</taxon>
        <taxon>Strongyloidea</taxon>
        <taxon>Strongylidae</taxon>
        <taxon>Oesophagostomum</taxon>
    </lineage>
</organism>
<gene>
    <name evidence="2" type="ORF">OESDEN_09697</name>
</gene>
<protein>
    <recommendedName>
        <fullName evidence="4">7TM GPCR serpentine receptor class x (Srx) domain-containing protein</fullName>
    </recommendedName>
</protein>
<feature type="transmembrane region" description="Helical" evidence="1">
    <location>
        <begin position="99"/>
        <end position="126"/>
    </location>
</feature>
<accession>A0A0B1SYS0</accession>
<feature type="transmembrane region" description="Helical" evidence="1">
    <location>
        <begin position="12"/>
        <end position="30"/>
    </location>
</feature>
<evidence type="ECO:0008006" key="4">
    <source>
        <dbReference type="Google" id="ProtNLM"/>
    </source>
</evidence>
<evidence type="ECO:0000313" key="2">
    <source>
        <dbReference type="EMBL" id="KHJ90463.1"/>
    </source>
</evidence>
<name>A0A0B1SYS0_OESDE</name>
<keyword evidence="1" id="KW-0472">Membrane</keyword>
<reference evidence="2 3" key="1">
    <citation type="submission" date="2014-03" db="EMBL/GenBank/DDBJ databases">
        <title>Draft genome of the hookworm Oesophagostomum dentatum.</title>
        <authorList>
            <person name="Mitreva M."/>
        </authorList>
    </citation>
    <scope>NUCLEOTIDE SEQUENCE [LARGE SCALE GENOMIC DNA]</scope>
    <source>
        <strain evidence="2 3">OD-Hann</strain>
    </source>
</reference>
<dbReference type="EMBL" id="KN552992">
    <property type="protein sequence ID" value="KHJ90463.1"/>
    <property type="molecule type" value="Genomic_DNA"/>
</dbReference>
<keyword evidence="1" id="KW-1133">Transmembrane helix</keyword>
<keyword evidence="3" id="KW-1185">Reference proteome</keyword>
<evidence type="ECO:0000313" key="3">
    <source>
        <dbReference type="Proteomes" id="UP000053660"/>
    </source>
</evidence>
<proteinExistence type="predicted"/>
<sequence>MVEKKMLKTVPLFSPYCGYAYFLDGHYWYFDFRKPYTYLYTKINITLQVFCVSTMIIIDVLIVYKVCKLQKAQSWKPSVASISERHTGYFRKVTRETRIALNFVVLTMCFLGMTLCFNLVAGGGIWQDALIKLSANLNLAKWAIYLLGNTAVRQRVRHVIGISESYDLQAPSVLTRTN</sequence>
<keyword evidence="1" id="KW-0812">Transmembrane</keyword>
<dbReference type="OrthoDB" id="5862136at2759"/>
<feature type="transmembrane region" description="Helical" evidence="1">
    <location>
        <begin position="45"/>
        <end position="67"/>
    </location>
</feature>
<dbReference type="Proteomes" id="UP000053660">
    <property type="component" value="Unassembled WGS sequence"/>
</dbReference>